<dbReference type="Pfam" id="PF14791">
    <property type="entry name" value="DNA_pol_B_thumb"/>
    <property type="match status" value="1"/>
</dbReference>
<dbReference type="EC" id="2.7.7.7" evidence="2"/>
<dbReference type="SUPFAM" id="SSF47802">
    <property type="entry name" value="DNA polymerase beta, N-terminal domain-like"/>
    <property type="match status" value="1"/>
</dbReference>
<feature type="domain" description="Helix-hairpin-helix DNA-binding motif class 1" evidence="9">
    <location>
        <begin position="128"/>
        <end position="147"/>
    </location>
</feature>
<comment type="catalytic activity">
    <reaction evidence="8">
        <text>DNA(n) + a 2'-deoxyribonucleoside 5'-triphosphate = DNA(n+1) + diphosphate</text>
        <dbReference type="Rhea" id="RHEA:22508"/>
        <dbReference type="Rhea" id="RHEA-COMP:17339"/>
        <dbReference type="Rhea" id="RHEA-COMP:17340"/>
        <dbReference type="ChEBI" id="CHEBI:33019"/>
        <dbReference type="ChEBI" id="CHEBI:61560"/>
        <dbReference type="ChEBI" id="CHEBI:173112"/>
        <dbReference type="EC" id="2.7.7.7"/>
    </reaction>
</comment>
<comment type="cofactor">
    <cofactor evidence="1">
        <name>Mg(2+)</name>
        <dbReference type="ChEBI" id="CHEBI:18420"/>
    </cofactor>
</comment>
<dbReference type="Pfam" id="PF02811">
    <property type="entry name" value="PHP"/>
    <property type="match status" value="1"/>
</dbReference>
<evidence type="ECO:0000256" key="5">
    <source>
        <dbReference type="ARBA" id="ARBA00022695"/>
    </source>
</evidence>
<dbReference type="SMART" id="SM00278">
    <property type="entry name" value="HhH1"/>
    <property type="match status" value="3"/>
</dbReference>
<feature type="domain" description="Polymerase/histidinol phosphatase N-terminal" evidence="10">
    <location>
        <begin position="339"/>
        <end position="420"/>
    </location>
</feature>
<keyword evidence="6" id="KW-0235">DNA replication</keyword>
<evidence type="ECO:0000256" key="7">
    <source>
        <dbReference type="ARBA" id="ARBA00022932"/>
    </source>
</evidence>
<dbReference type="Gene3D" id="3.30.210.10">
    <property type="entry name" value="DNA polymerase, thumb domain"/>
    <property type="match status" value="1"/>
</dbReference>
<dbReference type="GO" id="GO:0042578">
    <property type="term" value="F:phosphoric ester hydrolase activity"/>
    <property type="evidence" value="ECO:0007669"/>
    <property type="project" value="TreeGrafter"/>
</dbReference>
<keyword evidence="4" id="KW-0808">Transferase</keyword>
<gene>
    <name evidence="12" type="ORF">A2736_03025</name>
</gene>
<dbReference type="InterPro" id="IPR029398">
    <property type="entry name" value="PolB_thumb"/>
</dbReference>
<dbReference type="GO" id="GO:0008270">
    <property type="term" value="F:zinc ion binding"/>
    <property type="evidence" value="ECO:0007669"/>
    <property type="project" value="TreeGrafter"/>
</dbReference>
<evidence type="ECO:0000256" key="2">
    <source>
        <dbReference type="ARBA" id="ARBA00012417"/>
    </source>
</evidence>
<dbReference type="AlphaFoldDB" id="A0A1F8EGF4"/>
<sequence>MMNQELVKILREISVLLEIKGVEFKPQAYEKVAHSIEMLEEDVKEIYKKGGIEALEKISGVGRGIAEKIEEYIKEHRIKDYLSLKKELPVDIDGLSVVEGVGPKMILKLYEELKIKTRDQLEKAARAGKLKSIEGFGQKTEENILRSIDFLKKEHGRFILGFVMPEVRAIVEKIKKVDGVEKAEFAGSIRRMQETVGDLDILVISKKPSAVMDFFVSMSEVEAVYAKGDTKSSIRLKLGMDADLRVLPPESFGAALQYFTGDKYHNIELRQIAIKQGYKLNEYGLYKDKKIMAGQTEEEIYQKLGFAWMPPELRANRGELEAARENKLPKLIEYSDLVGDLQVQTDWTDGDNSIKEMAEAAQKIGLKYICITDHTKTLAMTGGSDEKKLLRQMAAIDEVNREFQGPGFKVLKGAEVNIMKDGTLDIDDETLAKLDVVGVSVHSNFNMSEKDMTARIIRAMENPNVDILFHPTGRVIKRREAYKVDMDELLKTAKRTKTVMEIDAFPDRLDLKDEYIRKAVETGVKLAIDSDAHSASHFQYLEYGIAQARRGWAEKKDIINTKDLEDMLKLLK</sequence>
<dbReference type="GO" id="GO:0005829">
    <property type="term" value="C:cytosol"/>
    <property type="evidence" value="ECO:0007669"/>
    <property type="project" value="TreeGrafter"/>
</dbReference>
<evidence type="ECO:0000256" key="1">
    <source>
        <dbReference type="ARBA" id="ARBA00001946"/>
    </source>
</evidence>
<dbReference type="InterPro" id="IPR037160">
    <property type="entry name" value="DNA_Pol_thumb_sf"/>
</dbReference>
<dbReference type="InterPro" id="IPR043519">
    <property type="entry name" value="NT_sf"/>
</dbReference>
<dbReference type="STRING" id="1802662.A2736_03025"/>
<evidence type="ECO:0000259" key="11">
    <source>
        <dbReference type="SMART" id="SM00483"/>
    </source>
</evidence>
<dbReference type="Pfam" id="PF14520">
    <property type="entry name" value="HHH_5"/>
    <property type="match status" value="1"/>
</dbReference>
<dbReference type="InterPro" id="IPR004013">
    <property type="entry name" value="PHP_dom"/>
</dbReference>
<dbReference type="GO" id="GO:0003887">
    <property type="term" value="F:DNA-directed DNA polymerase activity"/>
    <property type="evidence" value="ECO:0007669"/>
    <property type="project" value="UniProtKB-KW"/>
</dbReference>
<dbReference type="InterPro" id="IPR050243">
    <property type="entry name" value="PHP_phosphatase"/>
</dbReference>
<dbReference type="PANTHER" id="PTHR36928">
    <property type="entry name" value="PHOSPHATASE YCDX-RELATED"/>
    <property type="match status" value="1"/>
</dbReference>
<dbReference type="EMBL" id="MGJC01000016">
    <property type="protein sequence ID" value="OGM99913.1"/>
    <property type="molecule type" value="Genomic_DNA"/>
</dbReference>
<dbReference type="NCBIfam" id="NF006375">
    <property type="entry name" value="PRK08609.1"/>
    <property type="match status" value="1"/>
</dbReference>
<evidence type="ECO:0000256" key="8">
    <source>
        <dbReference type="ARBA" id="ARBA00049244"/>
    </source>
</evidence>
<dbReference type="Proteomes" id="UP000177503">
    <property type="component" value="Unassembled WGS sequence"/>
</dbReference>
<evidence type="ECO:0000256" key="3">
    <source>
        <dbReference type="ARBA" id="ARBA00022634"/>
    </source>
</evidence>
<comment type="caution">
    <text evidence="12">The sequence shown here is derived from an EMBL/GenBank/DDBJ whole genome shotgun (WGS) entry which is preliminary data.</text>
</comment>
<dbReference type="SMART" id="SM00483">
    <property type="entry name" value="POLXc"/>
    <property type="match status" value="1"/>
</dbReference>
<dbReference type="InterPro" id="IPR003583">
    <property type="entry name" value="Hlx-hairpin-Hlx_DNA-bd_motif"/>
</dbReference>
<reference evidence="12 13" key="1">
    <citation type="journal article" date="2016" name="Nat. Commun.">
        <title>Thousands of microbial genomes shed light on interconnected biogeochemical processes in an aquifer system.</title>
        <authorList>
            <person name="Anantharaman K."/>
            <person name="Brown C.T."/>
            <person name="Hug L.A."/>
            <person name="Sharon I."/>
            <person name="Castelle C.J."/>
            <person name="Probst A.J."/>
            <person name="Thomas B.C."/>
            <person name="Singh A."/>
            <person name="Wilkins M.J."/>
            <person name="Karaoz U."/>
            <person name="Brodie E.L."/>
            <person name="Williams K.H."/>
            <person name="Hubbard S.S."/>
            <person name="Banfield J.F."/>
        </authorList>
    </citation>
    <scope>NUCLEOTIDE SEQUENCE [LARGE SCALE GENOMIC DNA]</scope>
</reference>
<evidence type="ECO:0000256" key="6">
    <source>
        <dbReference type="ARBA" id="ARBA00022705"/>
    </source>
</evidence>
<evidence type="ECO:0000313" key="12">
    <source>
        <dbReference type="EMBL" id="OGM99913.1"/>
    </source>
</evidence>
<accession>A0A1F8EGF4</accession>
<dbReference type="InterPro" id="IPR003141">
    <property type="entry name" value="Pol/His_phosphatase_N"/>
</dbReference>
<feature type="domain" description="Helix-hairpin-helix DNA-binding motif class 1" evidence="9">
    <location>
        <begin position="53"/>
        <end position="72"/>
    </location>
</feature>
<proteinExistence type="predicted"/>
<name>A0A1F8EGF4_9BACT</name>
<dbReference type="InterPro" id="IPR022311">
    <property type="entry name" value="PolX-like"/>
</dbReference>
<dbReference type="SUPFAM" id="SSF81301">
    <property type="entry name" value="Nucleotidyltransferase"/>
    <property type="match status" value="1"/>
</dbReference>
<feature type="domain" description="DNA-directed DNA polymerase X" evidence="11">
    <location>
        <begin position="1"/>
        <end position="315"/>
    </location>
</feature>
<evidence type="ECO:0000313" key="13">
    <source>
        <dbReference type="Proteomes" id="UP000177503"/>
    </source>
</evidence>
<evidence type="ECO:0000256" key="4">
    <source>
        <dbReference type="ARBA" id="ARBA00022679"/>
    </source>
</evidence>
<dbReference type="Gene3D" id="3.30.460.10">
    <property type="entry name" value="Beta Polymerase, domain 2"/>
    <property type="match status" value="1"/>
</dbReference>
<dbReference type="CDD" id="cd00141">
    <property type="entry name" value="NT_POLXc"/>
    <property type="match status" value="1"/>
</dbReference>
<dbReference type="InterPro" id="IPR002054">
    <property type="entry name" value="DNA-dir_DNA_pol_X"/>
</dbReference>
<dbReference type="Gene3D" id="3.20.20.140">
    <property type="entry name" value="Metal-dependent hydrolases"/>
    <property type="match status" value="1"/>
</dbReference>
<dbReference type="Gene3D" id="1.10.150.20">
    <property type="entry name" value="5' to 3' exonuclease, C-terminal subdomain"/>
    <property type="match status" value="1"/>
</dbReference>
<dbReference type="PIRSF" id="PIRSF005047">
    <property type="entry name" value="UCP005047_YshC"/>
    <property type="match status" value="1"/>
</dbReference>
<evidence type="ECO:0000259" key="10">
    <source>
        <dbReference type="SMART" id="SM00481"/>
    </source>
</evidence>
<dbReference type="InterPro" id="IPR027421">
    <property type="entry name" value="DNA_pol_lamdba_lyase_dom_sf"/>
</dbReference>
<dbReference type="InterPro" id="IPR047967">
    <property type="entry name" value="PolX_PHP"/>
</dbReference>
<keyword evidence="7" id="KW-0239">DNA-directed DNA polymerase</keyword>
<dbReference type="CDD" id="cd07436">
    <property type="entry name" value="PHP_PolX"/>
    <property type="match status" value="1"/>
</dbReference>
<keyword evidence="5" id="KW-0548">Nucleotidyltransferase</keyword>
<dbReference type="SUPFAM" id="SSF89550">
    <property type="entry name" value="PHP domain-like"/>
    <property type="match status" value="1"/>
</dbReference>
<keyword evidence="3" id="KW-0237">DNA synthesis</keyword>
<dbReference type="SMART" id="SM00481">
    <property type="entry name" value="POLIIIAc"/>
    <property type="match status" value="1"/>
</dbReference>
<organism evidence="12 13">
    <name type="scientific">Candidatus Yanofskybacteria bacterium RIFCSPHIGHO2_01_FULL_41_27</name>
    <dbReference type="NCBI Taxonomy" id="1802662"/>
    <lineage>
        <taxon>Bacteria</taxon>
        <taxon>Candidatus Yanofskyibacteriota</taxon>
    </lineage>
</organism>
<dbReference type="GO" id="GO:0003677">
    <property type="term" value="F:DNA binding"/>
    <property type="evidence" value="ECO:0007669"/>
    <property type="project" value="InterPro"/>
</dbReference>
<dbReference type="Pfam" id="PF14716">
    <property type="entry name" value="HHH_8"/>
    <property type="match status" value="1"/>
</dbReference>
<protein>
    <recommendedName>
        <fullName evidence="2">DNA-directed DNA polymerase</fullName>
        <ecNumber evidence="2">2.7.7.7</ecNumber>
    </recommendedName>
</protein>
<dbReference type="GO" id="GO:0006281">
    <property type="term" value="P:DNA repair"/>
    <property type="evidence" value="ECO:0007669"/>
    <property type="project" value="InterPro"/>
</dbReference>
<dbReference type="Gene3D" id="1.10.150.110">
    <property type="entry name" value="DNA polymerase beta, N-terminal domain-like"/>
    <property type="match status" value="1"/>
</dbReference>
<feature type="domain" description="Helix-hairpin-helix DNA-binding motif class 1" evidence="9">
    <location>
        <begin position="93"/>
        <end position="112"/>
    </location>
</feature>
<dbReference type="InterPro" id="IPR016195">
    <property type="entry name" value="Pol/histidinol_Pase-like"/>
</dbReference>
<evidence type="ECO:0000259" key="9">
    <source>
        <dbReference type="SMART" id="SM00278"/>
    </source>
</evidence>
<dbReference type="PANTHER" id="PTHR36928:SF1">
    <property type="entry name" value="PHOSPHATASE YCDX-RELATED"/>
    <property type="match status" value="1"/>
</dbReference>
<dbReference type="InterPro" id="IPR010996">
    <property type="entry name" value="HHH_MUS81"/>
</dbReference>